<keyword evidence="11" id="KW-0396">Initiation factor</keyword>
<feature type="compositionally biased region" description="Polar residues" evidence="9">
    <location>
        <begin position="223"/>
        <end position="233"/>
    </location>
</feature>
<dbReference type="PANTHER" id="PTHR15138">
    <property type="entry name" value="TRANSCRIPTION INITIATION FACTOR TFIID SUBUNIT 4"/>
    <property type="match status" value="1"/>
</dbReference>
<evidence type="ECO:0000313" key="11">
    <source>
        <dbReference type="EMBL" id="ORZ06226.1"/>
    </source>
</evidence>
<keyword evidence="11" id="KW-0648">Protein biosynthesis</keyword>
<dbReference type="GO" id="GO:0006367">
    <property type="term" value="P:transcription initiation at RNA polymerase II promoter"/>
    <property type="evidence" value="ECO:0007669"/>
    <property type="project" value="TreeGrafter"/>
</dbReference>
<evidence type="ECO:0000313" key="12">
    <source>
        <dbReference type="Proteomes" id="UP000193560"/>
    </source>
</evidence>
<dbReference type="GO" id="GO:0016251">
    <property type="term" value="F:RNA polymerase II general transcription initiation factor activity"/>
    <property type="evidence" value="ECO:0007669"/>
    <property type="project" value="TreeGrafter"/>
</dbReference>
<gene>
    <name evidence="11" type="ORF">BCR42DRAFT_496394</name>
</gene>
<feature type="compositionally biased region" description="Acidic residues" evidence="9">
    <location>
        <begin position="132"/>
        <end position="141"/>
    </location>
</feature>
<feature type="region of interest" description="Disordered" evidence="9">
    <location>
        <begin position="1"/>
        <end position="22"/>
    </location>
</feature>
<comment type="subcellular location">
    <subcellularLocation>
        <location evidence="1">Nucleus</location>
    </subcellularLocation>
</comment>
<comment type="function">
    <text evidence="7">Functions as a component of the DNA-binding general transcription factor complex TFIID. Binding of TFIID to a promoter (with or without TATA element) is the initial step in pre-initiation complex (PIC) formation. TFIID plays a key role in the regulation of gene expression by RNA polymerase II through different activities such as transcription activator interaction, core promoter recognition and selectivity, TFIIA and TFIIB interaction, chromatin modification (histone acetylation by TAF1), facilitation of DNA opening and initiation of transcription.</text>
</comment>
<evidence type="ECO:0000256" key="2">
    <source>
        <dbReference type="ARBA" id="ARBA00006178"/>
    </source>
</evidence>
<feature type="domain" description="Transcription initiation factor TFIID component TAF4 C-terminal" evidence="10">
    <location>
        <begin position="9"/>
        <end position="214"/>
    </location>
</feature>
<evidence type="ECO:0000256" key="8">
    <source>
        <dbReference type="ARBA" id="ARBA00031747"/>
    </source>
</evidence>
<dbReference type="GO" id="GO:0003743">
    <property type="term" value="F:translation initiation factor activity"/>
    <property type="evidence" value="ECO:0007669"/>
    <property type="project" value="UniProtKB-KW"/>
</dbReference>
<evidence type="ECO:0000256" key="1">
    <source>
        <dbReference type="ARBA" id="ARBA00004123"/>
    </source>
</evidence>
<sequence length="324" mass="35770">MDYQVSQLQQHNDLSNDTEQKPNITTLMNTDMLAYTMDKLAKSMDIQHIDPHSVMYMAVATQHRLTTFLQHTIDASQHRIQSQHADAQLKVTHVQDIRKQLLAMERVDRETERRRRQAIVDREHQANQDHDDTMDDDDNAGDDDHPQTPKKKKKKKKEMGPGAAARNMSDDVYKQATNKTALMSAGGVRKSWMMLASGSPSASKSSLPPPPPPSSSLPISQPQQDGSSSTTPTAMGRGRPKGASGGKKLGEAGSKRSRKREANMVLPPSMIGRQPSGRGGGPGGDMPPRKVTLVDAMYALEEELDSGCECGQRALIRSYNQYLK</sequence>
<keyword evidence="12" id="KW-1185">Reference proteome</keyword>
<organism evidence="11 12">
    <name type="scientific">Absidia repens</name>
    <dbReference type="NCBI Taxonomy" id="90262"/>
    <lineage>
        <taxon>Eukaryota</taxon>
        <taxon>Fungi</taxon>
        <taxon>Fungi incertae sedis</taxon>
        <taxon>Mucoromycota</taxon>
        <taxon>Mucoromycotina</taxon>
        <taxon>Mucoromycetes</taxon>
        <taxon>Mucorales</taxon>
        <taxon>Cunninghamellaceae</taxon>
        <taxon>Absidia</taxon>
    </lineage>
</organism>
<dbReference type="Pfam" id="PF05236">
    <property type="entry name" value="TAF4"/>
    <property type="match status" value="1"/>
</dbReference>
<dbReference type="EMBL" id="MCGE01000040">
    <property type="protein sequence ID" value="ORZ06226.1"/>
    <property type="molecule type" value="Genomic_DNA"/>
</dbReference>
<feature type="compositionally biased region" description="Basic and acidic residues" evidence="9">
    <location>
        <begin position="108"/>
        <end position="131"/>
    </location>
</feature>
<dbReference type="InterPro" id="IPR007900">
    <property type="entry name" value="TAF4_C"/>
</dbReference>
<evidence type="ECO:0000256" key="3">
    <source>
        <dbReference type="ARBA" id="ARBA00017306"/>
    </source>
</evidence>
<dbReference type="CDD" id="cd08045">
    <property type="entry name" value="HFD_TAF4"/>
    <property type="match status" value="1"/>
</dbReference>
<evidence type="ECO:0000256" key="4">
    <source>
        <dbReference type="ARBA" id="ARBA00023015"/>
    </source>
</evidence>
<feature type="compositionally biased region" description="Low complexity" evidence="9">
    <location>
        <begin position="197"/>
        <end position="206"/>
    </location>
</feature>
<dbReference type="AlphaFoldDB" id="A0A1X2I039"/>
<evidence type="ECO:0000256" key="7">
    <source>
        <dbReference type="ARBA" id="ARBA00025346"/>
    </source>
</evidence>
<evidence type="ECO:0000256" key="6">
    <source>
        <dbReference type="ARBA" id="ARBA00023242"/>
    </source>
</evidence>
<feature type="compositionally biased region" description="Basic residues" evidence="9">
    <location>
        <begin position="148"/>
        <end position="157"/>
    </location>
</feature>
<evidence type="ECO:0000256" key="9">
    <source>
        <dbReference type="SAM" id="MobiDB-lite"/>
    </source>
</evidence>
<comment type="similarity">
    <text evidence="2">Belongs to the TAF4 family.</text>
</comment>
<comment type="caution">
    <text evidence="11">The sequence shown here is derived from an EMBL/GenBank/DDBJ whole genome shotgun (WGS) entry which is preliminary data.</text>
</comment>
<evidence type="ECO:0000256" key="5">
    <source>
        <dbReference type="ARBA" id="ARBA00023163"/>
    </source>
</evidence>
<keyword evidence="5" id="KW-0804">Transcription</keyword>
<accession>A0A1X2I039</accession>
<evidence type="ECO:0000259" key="10">
    <source>
        <dbReference type="Pfam" id="PF05236"/>
    </source>
</evidence>
<dbReference type="PANTHER" id="PTHR15138:SF14">
    <property type="entry name" value="TRANSCRIPTION INITIATION FACTOR TFIID SUBUNIT 4"/>
    <property type="match status" value="1"/>
</dbReference>
<feature type="region of interest" description="Disordered" evidence="9">
    <location>
        <begin position="108"/>
        <end position="172"/>
    </location>
</feature>
<keyword evidence="4" id="KW-0805">Transcription regulation</keyword>
<keyword evidence="6" id="KW-0539">Nucleus</keyword>
<dbReference type="STRING" id="90262.A0A1X2I039"/>
<name>A0A1X2I039_9FUNG</name>
<dbReference type="GO" id="GO:0003677">
    <property type="term" value="F:DNA binding"/>
    <property type="evidence" value="ECO:0007669"/>
    <property type="project" value="TreeGrafter"/>
</dbReference>
<dbReference type="OrthoDB" id="21060at2759"/>
<protein>
    <recommendedName>
        <fullName evidence="3">Transcription initiation factor TFIID subunit 4</fullName>
    </recommendedName>
    <alternativeName>
        <fullName evidence="8">TBP-associated factor 4</fullName>
    </alternativeName>
</protein>
<proteinExistence type="inferred from homology"/>
<reference evidence="11 12" key="1">
    <citation type="submission" date="2016-07" db="EMBL/GenBank/DDBJ databases">
        <title>Pervasive Adenine N6-methylation of Active Genes in Fungi.</title>
        <authorList>
            <consortium name="DOE Joint Genome Institute"/>
            <person name="Mondo S.J."/>
            <person name="Dannebaum R.O."/>
            <person name="Kuo R.C."/>
            <person name="Labutti K."/>
            <person name="Haridas S."/>
            <person name="Kuo A."/>
            <person name="Salamov A."/>
            <person name="Ahrendt S.R."/>
            <person name="Lipzen A."/>
            <person name="Sullivan W."/>
            <person name="Andreopoulos W.B."/>
            <person name="Clum A."/>
            <person name="Lindquist E."/>
            <person name="Daum C."/>
            <person name="Ramamoorthy G.K."/>
            <person name="Gryganskyi A."/>
            <person name="Culley D."/>
            <person name="Magnuson J.K."/>
            <person name="James T.Y."/>
            <person name="O'Malley M.A."/>
            <person name="Stajich J.E."/>
            <person name="Spatafora J.W."/>
            <person name="Visel A."/>
            <person name="Grigoriev I.V."/>
        </authorList>
    </citation>
    <scope>NUCLEOTIDE SEQUENCE [LARGE SCALE GENOMIC DNA]</scope>
    <source>
        <strain evidence="11 12">NRRL 1336</strain>
    </source>
</reference>
<dbReference type="InterPro" id="IPR045144">
    <property type="entry name" value="TAF4"/>
</dbReference>
<feature type="region of interest" description="Disordered" evidence="9">
    <location>
        <begin position="196"/>
        <end position="290"/>
    </location>
</feature>
<dbReference type="GO" id="GO:0005669">
    <property type="term" value="C:transcription factor TFIID complex"/>
    <property type="evidence" value="ECO:0007669"/>
    <property type="project" value="InterPro"/>
</dbReference>
<dbReference type="Proteomes" id="UP000193560">
    <property type="component" value="Unassembled WGS sequence"/>
</dbReference>